<dbReference type="EMBL" id="VTOZ01000046">
    <property type="protein sequence ID" value="TYZ26651.1"/>
    <property type="molecule type" value="Genomic_DNA"/>
</dbReference>
<dbReference type="AlphaFoldDB" id="A0A5D6WDN9"/>
<proteinExistence type="predicted"/>
<feature type="modified residue" description="4-aspartylphosphate" evidence="1">
    <location>
        <position position="54"/>
    </location>
</feature>
<reference evidence="3 4" key="1">
    <citation type="submission" date="2019-08" db="EMBL/GenBank/DDBJ databases">
        <title>Selenomonas sp. mPRGC5 and Selenomonas sp. mPRGC8 isolated from ruminal fluid of dairy goat (Capra hircus).</title>
        <authorList>
            <person name="Poothong S."/>
            <person name="Nuengjamnong C."/>
            <person name="Tanasupawat S."/>
        </authorList>
    </citation>
    <scope>NUCLEOTIDE SEQUENCE [LARGE SCALE GENOMIC DNA]</scope>
    <source>
        <strain evidence="4">mPRGC8</strain>
    </source>
</reference>
<dbReference type="PANTHER" id="PTHR43228">
    <property type="entry name" value="TWO-COMPONENT RESPONSE REGULATOR"/>
    <property type="match status" value="1"/>
</dbReference>
<comment type="caution">
    <text evidence="3">The sequence shown here is derived from an EMBL/GenBank/DDBJ whole genome shotgun (WGS) entry which is preliminary data.</text>
</comment>
<dbReference type="PROSITE" id="PS50110">
    <property type="entry name" value="RESPONSE_REGULATORY"/>
    <property type="match status" value="1"/>
</dbReference>
<dbReference type="PANTHER" id="PTHR43228:SF8">
    <property type="entry name" value="TRANSCRIPTIONAL REGULATORY PROTEIN GLNL"/>
    <property type="match status" value="1"/>
</dbReference>
<gene>
    <name evidence="3" type="ORF">FZ041_14020</name>
</gene>
<dbReference type="InterPro" id="IPR052048">
    <property type="entry name" value="ST_Response_Regulator"/>
</dbReference>
<feature type="domain" description="Response regulatory" evidence="2">
    <location>
        <begin position="2"/>
        <end position="118"/>
    </location>
</feature>
<dbReference type="Pfam" id="PF00072">
    <property type="entry name" value="Response_reg"/>
    <property type="match status" value="1"/>
</dbReference>
<evidence type="ECO:0000313" key="4">
    <source>
        <dbReference type="Proteomes" id="UP000322783"/>
    </source>
</evidence>
<keyword evidence="4" id="KW-1185">Reference proteome</keyword>
<dbReference type="Pfam" id="PF08664">
    <property type="entry name" value="YcbB"/>
    <property type="match status" value="1"/>
</dbReference>
<accession>A0A5D6WDN9</accession>
<evidence type="ECO:0000256" key="1">
    <source>
        <dbReference type="PROSITE-ProRule" id="PRU00169"/>
    </source>
</evidence>
<name>A0A5D6WDN9_9FIRM</name>
<dbReference type="InterPro" id="IPR011006">
    <property type="entry name" value="CheY-like_superfamily"/>
</dbReference>
<dbReference type="SUPFAM" id="SSF52172">
    <property type="entry name" value="CheY-like"/>
    <property type="match status" value="1"/>
</dbReference>
<organism evidence="3 4">
    <name type="scientific">Selenomonas caprae</name>
    <dbReference type="NCBI Taxonomy" id="2606905"/>
    <lineage>
        <taxon>Bacteria</taxon>
        <taxon>Bacillati</taxon>
        <taxon>Bacillota</taxon>
        <taxon>Negativicutes</taxon>
        <taxon>Selenomonadales</taxon>
        <taxon>Selenomonadaceae</taxon>
        <taxon>Selenomonas</taxon>
    </lineage>
</organism>
<dbReference type="GO" id="GO:0000160">
    <property type="term" value="P:phosphorelay signal transduction system"/>
    <property type="evidence" value="ECO:0007669"/>
    <property type="project" value="InterPro"/>
</dbReference>
<protein>
    <submittedName>
        <fullName evidence="3">Response regulator</fullName>
    </submittedName>
</protein>
<dbReference type="Gene3D" id="3.40.50.2300">
    <property type="match status" value="1"/>
</dbReference>
<evidence type="ECO:0000313" key="3">
    <source>
        <dbReference type="EMBL" id="TYZ26651.1"/>
    </source>
</evidence>
<dbReference type="RefSeq" id="WP_149190017.1">
    <property type="nucleotide sequence ID" value="NZ_VTOZ01000046.1"/>
</dbReference>
<keyword evidence="1" id="KW-0597">Phosphoprotein</keyword>
<sequence>MNILLIDDDEAIRMMLQDIIEDYNLGEVVASLPSAAELTNSLLALHHVDILIIDMLMPGIDGIAAVSQIKKDFTGKIIMLSQVESKDLVGKAYEQGVNYYITKPLNRNEIVSIIRNVSEHLRLESFAQNLQSSLASLTPQAMAAPAPAPSPAQKGTALLQELGIANAPGAQDLLDIISYLTRHPGMNPSLKQLFTNVASERPATSDAPREAKAMEQRLRRTIYQAHVHLATLGAVDYTNPRFEEYAPIYFDYSDIRNTMRLIENDEKPSLSQVHINTKKFIFALYDAITR</sequence>
<dbReference type="SMART" id="SM00448">
    <property type="entry name" value="REC"/>
    <property type="match status" value="1"/>
</dbReference>
<dbReference type="InterPro" id="IPR013972">
    <property type="entry name" value="YcbB"/>
</dbReference>
<evidence type="ECO:0000259" key="2">
    <source>
        <dbReference type="PROSITE" id="PS50110"/>
    </source>
</evidence>
<dbReference type="InterPro" id="IPR001789">
    <property type="entry name" value="Sig_transdc_resp-reg_receiver"/>
</dbReference>
<dbReference type="Proteomes" id="UP000322783">
    <property type="component" value="Unassembled WGS sequence"/>
</dbReference>